<dbReference type="Gene3D" id="3.40.720.10">
    <property type="entry name" value="Alkaline Phosphatase, subunit A"/>
    <property type="match status" value="1"/>
</dbReference>
<dbReference type="PANTHER" id="PTHR11596">
    <property type="entry name" value="ALKALINE PHOSPHATASE"/>
    <property type="match status" value="1"/>
</dbReference>
<evidence type="ECO:0000256" key="5">
    <source>
        <dbReference type="ARBA" id="ARBA00022801"/>
    </source>
</evidence>
<evidence type="ECO:0000256" key="2">
    <source>
        <dbReference type="ARBA" id="ARBA00012647"/>
    </source>
</evidence>
<dbReference type="InterPro" id="IPR017850">
    <property type="entry name" value="Alkaline_phosphatase_core_sf"/>
</dbReference>
<reference evidence="12" key="1">
    <citation type="submission" date="2021-01" db="EMBL/GenBank/DDBJ databases">
        <authorList>
            <person name="Corre E."/>
            <person name="Pelletier E."/>
            <person name="Niang G."/>
            <person name="Scheremetjew M."/>
            <person name="Finn R."/>
            <person name="Kale V."/>
            <person name="Holt S."/>
            <person name="Cochrane G."/>
            <person name="Meng A."/>
            <person name="Brown T."/>
            <person name="Cohen L."/>
        </authorList>
    </citation>
    <scope>NUCLEOTIDE SEQUENCE</scope>
    <source>
        <strain evidence="12">ATCC 50979</strain>
    </source>
</reference>
<dbReference type="Pfam" id="PF00245">
    <property type="entry name" value="Alk_phosphatase"/>
    <property type="match status" value="2"/>
</dbReference>
<evidence type="ECO:0000256" key="4">
    <source>
        <dbReference type="ARBA" id="ARBA00022723"/>
    </source>
</evidence>
<evidence type="ECO:0000256" key="8">
    <source>
        <dbReference type="PIRSR" id="PIRSR601952-1"/>
    </source>
</evidence>
<evidence type="ECO:0000313" key="12">
    <source>
        <dbReference type="EMBL" id="CAD9305971.1"/>
    </source>
</evidence>
<dbReference type="EC" id="3.1.3.1" evidence="2 11"/>
<feature type="binding site" evidence="9">
    <location>
        <position position="121"/>
    </location>
    <ligand>
        <name>Mg(2+)</name>
        <dbReference type="ChEBI" id="CHEBI:18420"/>
    </ligand>
</feature>
<protein>
    <recommendedName>
        <fullName evidence="2 11">Alkaline phosphatase</fullName>
        <ecNumber evidence="2 11">3.1.3.1</ecNumber>
    </recommendedName>
</protein>
<proteinExistence type="inferred from homology"/>
<gene>
    <name evidence="12" type="ORF">SSP0437_LOCUS10646</name>
</gene>
<evidence type="ECO:0000256" key="11">
    <source>
        <dbReference type="RuleBase" id="RU003947"/>
    </source>
</evidence>
<feature type="binding site" evidence="9">
    <location>
        <position position="390"/>
    </location>
    <ligand>
        <name>Zn(2+)</name>
        <dbReference type="ChEBI" id="CHEBI:29105"/>
        <label>2</label>
    </ligand>
</feature>
<feature type="binding site" evidence="9">
    <location>
        <position position="248"/>
    </location>
    <ligand>
        <name>Zn(2+)</name>
        <dbReference type="ChEBI" id="CHEBI:29105"/>
        <label>2</label>
    </ligand>
</feature>
<dbReference type="SUPFAM" id="SSF53649">
    <property type="entry name" value="Alkaline phosphatase-like"/>
    <property type="match status" value="1"/>
</dbReference>
<keyword evidence="7 9" id="KW-0460">Magnesium</keyword>
<dbReference type="InterPro" id="IPR001952">
    <property type="entry name" value="Alkaline_phosphatase"/>
</dbReference>
<organism evidence="12">
    <name type="scientific">Sexangularia sp. CB-2014</name>
    <dbReference type="NCBI Taxonomy" id="1486929"/>
    <lineage>
        <taxon>Eukaryota</taxon>
        <taxon>Amoebozoa</taxon>
        <taxon>Tubulinea</taxon>
        <taxon>Elardia</taxon>
        <taxon>Arcellinida</taxon>
        <taxon>Arcellinida incertae sedis</taxon>
        <taxon>Sexangularia</taxon>
    </lineage>
</organism>
<dbReference type="GO" id="GO:0046872">
    <property type="term" value="F:metal ion binding"/>
    <property type="evidence" value="ECO:0007669"/>
    <property type="project" value="UniProtKB-KW"/>
</dbReference>
<keyword evidence="6 9" id="KW-0862">Zinc</keyword>
<evidence type="ECO:0000256" key="9">
    <source>
        <dbReference type="PIRSR" id="PIRSR601952-2"/>
    </source>
</evidence>
<keyword evidence="5 11" id="KW-0378">Hydrolase</keyword>
<dbReference type="PANTHER" id="PTHR11596:SF5">
    <property type="entry name" value="ALKALINE PHOSPHATASE"/>
    <property type="match status" value="1"/>
</dbReference>
<comment type="cofactor">
    <cofactor evidence="9">
        <name>Mg(2+)</name>
        <dbReference type="ChEBI" id="CHEBI:18420"/>
    </cofactor>
    <text evidence="9">Binds 1 Mg(2+) ion.</text>
</comment>
<feature type="active site" description="Phosphoserine intermediate" evidence="8">
    <location>
        <position position="67"/>
    </location>
</feature>
<evidence type="ECO:0000256" key="3">
    <source>
        <dbReference type="ARBA" id="ARBA00022553"/>
    </source>
</evidence>
<dbReference type="EMBL" id="HBGL01013651">
    <property type="protein sequence ID" value="CAD9305971.1"/>
    <property type="molecule type" value="Transcribed_RNA"/>
</dbReference>
<comment type="cofactor">
    <cofactor evidence="9">
        <name>Zn(2+)</name>
        <dbReference type="ChEBI" id="CHEBI:29105"/>
    </cofactor>
    <text evidence="9">Binds 2 Zn(2+) ions.</text>
</comment>
<feature type="binding site" evidence="9">
    <location>
        <position position="239"/>
    </location>
    <ligand>
        <name>Mg(2+)</name>
        <dbReference type="ChEBI" id="CHEBI:18420"/>
    </ligand>
</feature>
<dbReference type="CDD" id="cd16012">
    <property type="entry name" value="ALP"/>
    <property type="match status" value="1"/>
</dbReference>
<dbReference type="AlphaFoldDB" id="A0A7S1VQC7"/>
<comment type="catalytic activity">
    <reaction evidence="11">
        <text>a phosphate monoester + H2O = an alcohol + phosphate</text>
        <dbReference type="Rhea" id="RHEA:15017"/>
        <dbReference type="ChEBI" id="CHEBI:15377"/>
        <dbReference type="ChEBI" id="CHEBI:30879"/>
        <dbReference type="ChEBI" id="CHEBI:43474"/>
        <dbReference type="ChEBI" id="CHEBI:67140"/>
        <dbReference type="EC" id="3.1.3.1"/>
    </reaction>
</comment>
<sequence length="433" mass="45088">MGVATTGMVRTMLAMQAEREARGMEPPDWSAVAAVVRNGSRVASLPLDNLLVGTSRTYSANSWVTDSAAAATAYSCAIKTHNARVAVDGDGRSCRTVLEALKEDRGFATGLVATSRLTHATPAAFAAHVANRGDEAAIATDMTRPGLLDVAFGGGLGYLTPSLIADRRPDAAFVTTPAQLAATTTTPVFGLFGSGHLDYELDRTEDAQPSLTTMATKAMSLLQARVDDGSVPGFFLLVEGSRIDHAGHRNDAAAHVGEAIEYSRTVAAVVAHAEAHPGTLVVAVSDHETGGMTLGRDGTYAWYPEVLLQVHASADVTGARLGSTFTPTDNATDAEENDALRAAIAPYLSFSLSESEASSLRASLAAGQGGTAVRNLVNARARIGWTSGGHTGVDVPVHAFGGGDTFRGSMEDIEIGRRMAQLVGVSLPQIKQE</sequence>
<dbReference type="SMART" id="SM00098">
    <property type="entry name" value="alkPPc"/>
    <property type="match status" value="1"/>
</dbReference>
<comment type="similarity">
    <text evidence="1 10">Belongs to the alkaline phosphatase family.</text>
</comment>
<accession>A0A7S1VQC7</accession>
<feature type="binding site" evidence="9">
    <location>
        <position position="286"/>
    </location>
    <ligand>
        <name>Zn(2+)</name>
        <dbReference type="ChEBI" id="CHEBI:29105"/>
        <label>2</label>
    </ligand>
</feature>
<keyword evidence="3" id="KW-0597">Phosphoprotein</keyword>
<evidence type="ECO:0000256" key="6">
    <source>
        <dbReference type="ARBA" id="ARBA00022833"/>
    </source>
</evidence>
<feature type="binding site" evidence="9">
    <location>
        <position position="244"/>
    </location>
    <ligand>
        <name>Zn(2+)</name>
        <dbReference type="ChEBI" id="CHEBI:29105"/>
        <label>2</label>
    </ligand>
</feature>
<feature type="binding site" evidence="9">
    <location>
        <position position="119"/>
    </location>
    <ligand>
        <name>Mg(2+)</name>
        <dbReference type="ChEBI" id="CHEBI:18420"/>
    </ligand>
</feature>
<dbReference type="PRINTS" id="PR00113">
    <property type="entry name" value="ALKPHPHTASE"/>
</dbReference>
<evidence type="ECO:0000256" key="7">
    <source>
        <dbReference type="ARBA" id="ARBA00022842"/>
    </source>
</evidence>
<evidence type="ECO:0000256" key="10">
    <source>
        <dbReference type="RuleBase" id="RU003946"/>
    </source>
</evidence>
<dbReference type="InterPro" id="IPR018299">
    <property type="entry name" value="Alkaline_phosphatase_AS"/>
</dbReference>
<evidence type="ECO:0000256" key="1">
    <source>
        <dbReference type="ARBA" id="ARBA00005984"/>
    </source>
</evidence>
<feature type="binding site" evidence="9">
    <location>
        <position position="287"/>
    </location>
    <ligand>
        <name>Zn(2+)</name>
        <dbReference type="ChEBI" id="CHEBI:29105"/>
        <label>2</label>
    </ligand>
</feature>
<dbReference type="GO" id="GO:0004035">
    <property type="term" value="F:alkaline phosphatase activity"/>
    <property type="evidence" value="ECO:0007669"/>
    <property type="project" value="UniProtKB-EC"/>
</dbReference>
<dbReference type="Gene3D" id="1.10.60.40">
    <property type="match status" value="1"/>
</dbReference>
<dbReference type="PROSITE" id="PS00123">
    <property type="entry name" value="ALKALINE_PHOSPHATASE"/>
    <property type="match status" value="1"/>
</dbReference>
<name>A0A7S1VQC7_9EUKA</name>
<keyword evidence="4 9" id="KW-0479">Metal-binding</keyword>